<sequence>MTVSITALRVSELDFSILSATLSETSSLASSTFAGASVVGATSVFASALPTSTSPSVSMVTLTFSSTFFSEISVVMYVFLSLSLLEVISSFIGSCGVGSSCGGGDISLINATSNVPSNSPDFLSISSDSRSGFFCLMLSVISCLNLIGSTNPPNEAGTSCSFNILIYCALCDSTTCKVDSGIPGVLTTDNSNISSNTGALRHLAFISSHRVLCSNTDAPIDT</sequence>
<proteinExistence type="predicted"/>
<accession>A0A0F7L9I0</accession>
<dbReference type="EMBL" id="KR029602">
    <property type="protein sequence ID" value="AKH48268.1"/>
    <property type="molecule type" value="Genomic_DNA"/>
</dbReference>
<evidence type="ECO:0000313" key="1">
    <source>
        <dbReference type="EMBL" id="AKH48268.1"/>
    </source>
</evidence>
<organism evidence="1">
    <name type="scientific">uncultured marine virus</name>
    <dbReference type="NCBI Taxonomy" id="186617"/>
    <lineage>
        <taxon>Viruses</taxon>
        <taxon>environmental samples</taxon>
    </lineage>
</organism>
<protein>
    <submittedName>
        <fullName evidence="1">Uncharacterized protein</fullName>
    </submittedName>
</protein>
<reference evidence="1" key="2">
    <citation type="submission" date="2015-03" db="EMBL/GenBank/DDBJ databases">
        <authorList>
            <person name="Chow C.-E.T."/>
            <person name="Winget D.M."/>
            <person name="White R.A.III."/>
            <person name="Hallam S.J."/>
            <person name="Suttle C.A."/>
        </authorList>
    </citation>
    <scope>NUCLEOTIDE SEQUENCE</scope>
    <source>
        <strain evidence="1">Oxic1_7</strain>
    </source>
</reference>
<reference evidence="1" key="1">
    <citation type="journal article" date="2015" name="Front. Microbiol.">
        <title>Combining genomic sequencing methods to explore viral diversity and reveal potential virus-host interactions.</title>
        <authorList>
            <person name="Chow C.E."/>
            <person name="Winget D.M."/>
            <person name="White R.A.III."/>
            <person name="Hallam S.J."/>
            <person name="Suttle C.A."/>
        </authorList>
    </citation>
    <scope>NUCLEOTIDE SEQUENCE</scope>
    <source>
        <strain evidence="1">Oxic1_7</strain>
    </source>
</reference>
<name>A0A0F7L9I0_9VIRU</name>